<keyword evidence="9" id="KW-1185">Reference proteome</keyword>
<dbReference type="SUPFAM" id="SSF52540">
    <property type="entry name" value="P-loop containing nucleoside triphosphate hydrolases"/>
    <property type="match status" value="1"/>
</dbReference>
<reference evidence="8 9" key="1">
    <citation type="submission" date="2019-08" db="EMBL/GenBank/DDBJ databases">
        <title>In-depth cultivation of the pig gut microbiome towards novel bacterial diversity and tailored functional studies.</title>
        <authorList>
            <person name="Wylensek D."/>
            <person name="Hitch T.C.A."/>
            <person name="Clavel T."/>
        </authorList>
    </citation>
    <scope>NUCLEOTIDE SEQUENCE [LARGE SCALE GENOMIC DNA]</scope>
    <source>
        <strain evidence="8 9">WCA-MUC-591-APC-3H</strain>
    </source>
</reference>
<dbReference type="Pfam" id="PF25601">
    <property type="entry name" value="AAA_lid_14"/>
    <property type="match status" value="1"/>
</dbReference>
<dbReference type="InterPro" id="IPR009057">
    <property type="entry name" value="Homeodomain-like_sf"/>
</dbReference>
<dbReference type="InterPro" id="IPR003593">
    <property type="entry name" value="AAA+_ATPase"/>
</dbReference>
<name>A0A6L5Y3S0_9FIRM</name>
<feature type="domain" description="Sigma-54 factor interaction" evidence="7">
    <location>
        <begin position="321"/>
        <end position="550"/>
    </location>
</feature>
<dbReference type="PROSITE" id="PS00688">
    <property type="entry name" value="SIGMA54_INTERACT_3"/>
    <property type="match status" value="1"/>
</dbReference>
<dbReference type="InterPro" id="IPR027417">
    <property type="entry name" value="P-loop_NTPase"/>
</dbReference>
<dbReference type="GO" id="GO:0006355">
    <property type="term" value="P:regulation of DNA-templated transcription"/>
    <property type="evidence" value="ECO:0007669"/>
    <property type="project" value="InterPro"/>
</dbReference>
<dbReference type="PANTHER" id="PTHR32071:SF113">
    <property type="entry name" value="ALGINATE BIOSYNTHESIS TRANSCRIPTIONAL REGULATORY PROTEIN ALGB"/>
    <property type="match status" value="1"/>
</dbReference>
<proteinExistence type="predicted"/>
<dbReference type="Gene3D" id="3.40.50.300">
    <property type="entry name" value="P-loop containing nucleotide triphosphate hydrolases"/>
    <property type="match status" value="1"/>
</dbReference>
<dbReference type="Gene3D" id="1.10.8.60">
    <property type="match status" value="1"/>
</dbReference>
<dbReference type="InterPro" id="IPR002078">
    <property type="entry name" value="Sigma_54_int"/>
</dbReference>
<dbReference type="PROSITE" id="PS50045">
    <property type="entry name" value="SIGMA54_INTERACT_4"/>
    <property type="match status" value="1"/>
</dbReference>
<keyword evidence="1" id="KW-0547">Nucleotide-binding</keyword>
<keyword evidence="6" id="KW-0175">Coiled coil</keyword>
<evidence type="ECO:0000256" key="1">
    <source>
        <dbReference type="ARBA" id="ARBA00022741"/>
    </source>
</evidence>
<dbReference type="CDD" id="cd00009">
    <property type="entry name" value="AAA"/>
    <property type="match status" value="1"/>
</dbReference>
<evidence type="ECO:0000256" key="3">
    <source>
        <dbReference type="ARBA" id="ARBA00023015"/>
    </source>
</evidence>
<dbReference type="Proteomes" id="UP000474676">
    <property type="component" value="Unassembled WGS sequence"/>
</dbReference>
<keyword evidence="4" id="KW-0238">DNA-binding</keyword>
<evidence type="ECO:0000313" key="9">
    <source>
        <dbReference type="Proteomes" id="UP000474676"/>
    </source>
</evidence>
<dbReference type="Pfam" id="PF02954">
    <property type="entry name" value="HTH_8"/>
    <property type="match status" value="1"/>
</dbReference>
<sequence length="620" mass="69951">MEQQEIIRHIRLVSRMMDQINYGIVYVDREKRIQVCNDKAKGFTGIMFDAPFSHDEGVISEGDIVIIADNSVGEDDGGLCSEDLQSLNIHDGGISQGDILLAVGVYRNAEIEPAYKYVHQHHLAMPVRLQENYLGFKICAEVDTERRITAITVNDVVHELEFFSSVGNIVVVDGKYGNIKFFQAKGYSVRNEDLANILRGQPFQSKGGTSYEIDVTGRPYLDFFDESPLTEKMFRALEGEPISVRNTIQEINKRPFICTILTAEEEETGRIFGVMLLIQAVDSLEALVEEKNRLIEQLENVGNKETRRQDFHVPEEAVRSFVGNSSKAEETKYLAYKASQNRFNTLITGESGTGKSILARAIHRMGMPEAPFVEVNCNAIAPSLFESELFGYVGGAFTGARSEGKKGFFEEADGGTIFLDEIGDIPLTIQVKLLHVLQNKIIYKVGSSKPVKVDVRVIAATNQNLEEEVRRGTFRQDLYYRINVFQIQIPPLRERQSDLYLLINQILETTCRRYGLPPKKFSSDALKVMLAYNWPGNVRELENVVERAAMLCDSNIIYSEYLSVGSGDTPTSMKELLAREEARILESTLIRCNGDKNRAMKELGMSRSVFYDRLKQYGQE</sequence>
<dbReference type="Gene3D" id="1.10.10.60">
    <property type="entry name" value="Homeodomain-like"/>
    <property type="match status" value="1"/>
</dbReference>
<dbReference type="SUPFAM" id="SSF46689">
    <property type="entry name" value="Homeodomain-like"/>
    <property type="match status" value="1"/>
</dbReference>
<dbReference type="SMART" id="SM00382">
    <property type="entry name" value="AAA"/>
    <property type="match status" value="1"/>
</dbReference>
<dbReference type="GO" id="GO:0043565">
    <property type="term" value="F:sequence-specific DNA binding"/>
    <property type="evidence" value="ECO:0007669"/>
    <property type="project" value="InterPro"/>
</dbReference>
<dbReference type="FunFam" id="3.40.50.300:FF:000006">
    <property type="entry name" value="DNA-binding transcriptional regulator NtrC"/>
    <property type="match status" value="1"/>
</dbReference>
<dbReference type="GeneID" id="303114246"/>
<dbReference type="PANTHER" id="PTHR32071">
    <property type="entry name" value="TRANSCRIPTIONAL REGULATORY PROTEIN"/>
    <property type="match status" value="1"/>
</dbReference>
<dbReference type="RefSeq" id="WP_154573750.1">
    <property type="nucleotide sequence ID" value="NZ_JAXDTB010000026.1"/>
</dbReference>
<comment type="caution">
    <text evidence="8">The sequence shown here is derived from an EMBL/GenBank/DDBJ whole genome shotgun (WGS) entry which is preliminary data.</text>
</comment>
<evidence type="ECO:0000256" key="5">
    <source>
        <dbReference type="ARBA" id="ARBA00023163"/>
    </source>
</evidence>
<accession>A0A6L5Y3S0</accession>
<dbReference type="GO" id="GO:0005524">
    <property type="term" value="F:ATP binding"/>
    <property type="evidence" value="ECO:0007669"/>
    <property type="project" value="UniProtKB-KW"/>
</dbReference>
<feature type="coiled-coil region" evidence="6">
    <location>
        <begin position="277"/>
        <end position="308"/>
    </location>
</feature>
<evidence type="ECO:0000259" key="7">
    <source>
        <dbReference type="PROSITE" id="PS50045"/>
    </source>
</evidence>
<dbReference type="InterPro" id="IPR058031">
    <property type="entry name" value="AAA_lid_NorR"/>
</dbReference>
<evidence type="ECO:0000313" key="8">
    <source>
        <dbReference type="EMBL" id="MST51263.1"/>
    </source>
</evidence>
<protein>
    <submittedName>
        <fullName evidence="8">Sigma-54-dependent Fis family transcriptional regulator</fullName>
    </submittedName>
</protein>
<dbReference type="EMBL" id="VUMZ01000002">
    <property type="protein sequence ID" value="MST51263.1"/>
    <property type="molecule type" value="Genomic_DNA"/>
</dbReference>
<evidence type="ECO:0000256" key="4">
    <source>
        <dbReference type="ARBA" id="ARBA00023125"/>
    </source>
</evidence>
<dbReference type="AlphaFoldDB" id="A0A6L5Y3S0"/>
<dbReference type="InterPro" id="IPR025943">
    <property type="entry name" value="Sigma_54_int_dom_ATP-bd_2"/>
</dbReference>
<evidence type="ECO:0000256" key="6">
    <source>
        <dbReference type="SAM" id="Coils"/>
    </source>
</evidence>
<keyword evidence="2" id="KW-0067">ATP-binding</keyword>
<evidence type="ECO:0000256" key="2">
    <source>
        <dbReference type="ARBA" id="ARBA00022840"/>
    </source>
</evidence>
<dbReference type="InterPro" id="IPR002197">
    <property type="entry name" value="HTH_Fis"/>
</dbReference>
<dbReference type="InterPro" id="IPR025944">
    <property type="entry name" value="Sigma_54_int_dom_CS"/>
</dbReference>
<dbReference type="Pfam" id="PF00158">
    <property type="entry name" value="Sigma54_activat"/>
    <property type="match status" value="1"/>
</dbReference>
<organism evidence="8 9">
    <name type="scientific">Hornefia butyriciproducens</name>
    <dbReference type="NCBI Taxonomy" id="2652293"/>
    <lineage>
        <taxon>Bacteria</taxon>
        <taxon>Bacillati</taxon>
        <taxon>Bacillota</taxon>
        <taxon>Clostridia</taxon>
        <taxon>Peptostreptococcales</taxon>
        <taxon>Anaerovoracaceae</taxon>
        <taxon>Hornefia</taxon>
    </lineage>
</organism>
<keyword evidence="5" id="KW-0804">Transcription</keyword>
<dbReference type="PROSITE" id="PS00676">
    <property type="entry name" value="SIGMA54_INTERACT_2"/>
    <property type="match status" value="1"/>
</dbReference>
<keyword evidence="3" id="KW-0805">Transcription regulation</keyword>
<gene>
    <name evidence="8" type="ORF">FYJ64_02820</name>
</gene>